<evidence type="ECO:0000256" key="2">
    <source>
        <dbReference type="ARBA" id="ARBA00006604"/>
    </source>
</evidence>
<dbReference type="FunFam" id="3.40.50.10490:FF:000018">
    <property type="entry name" value="Glucose-6-phosphate isomerase"/>
    <property type="match status" value="1"/>
</dbReference>
<dbReference type="PROSITE" id="PS51463">
    <property type="entry name" value="P_GLUCOSE_ISOMERASE_3"/>
    <property type="match status" value="1"/>
</dbReference>
<evidence type="ECO:0000313" key="9">
    <source>
        <dbReference type="EMBL" id="CAB4740271.1"/>
    </source>
</evidence>
<dbReference type="GO" id="GO:0051156">
    <property type="term" value="P:glucose 6-phosphate metabolic process"/>
    <property type="evidence" value="ECO:0007669"/>
    <property type="project" value="TreeGrafter"/>
</dbReference>
<protein>
    <recommendedName>
        <fullName evidence="3">glucose-6-phosphate isomerase</fullName>
        <ecNumber evidence="3">5.3.1.9</ecNumber>
    </recommendedName>
</protein>
<gene>
    <name evidence="9" type="ORF">UFOPK2809_00302</name>
</gene>
<sequence>MTPDPSANRIWTTLTAAAVGLPDIRSLLDADPDRPIHSTVNAAGITFDYSRQRITPEVLDSLITLADEQGVFNRRAAMFAGEHINATEDRAVLHTALRLPRNASLEVDGVNVVAEVHEVLDRMGSFAKAVRNGEWRGATGKRINAVVNIGIGGSDLGPAMAYEALRNYSKRELTFRFVSNVDPTDLTEAICDLDPARTLFVISSKTFSTLETMTNGQAARTWLVAALGEKAVAKHFVAVSTNTELVEAFGIDRANMFGFWDWVGGRYSMDGAIGLSTMIAIGPKGFAAMLAGFHAMDTHFETEPPARNLPVLMGLLAVWNRNFLNISTNAVLPYSQYLSRFPAYLQQLTMESNGKSVRLDGSAVTYETGAIVWGEPGTNGQHSFYQMIHQGTSPVACDIIVISKSRNPLGDQQNILIANALAQAAVLSRGRSLDEVTADGTDPALAPHKVMPGNRPTTVISAAQLDPFTLGALIALYEHSVFIQGALWGINSFDQWGVELGKKVALGILAVIDGQADAGTLDLATSHSISVIAQQSSN</sequence>
<keyword evidence="5" id="KW-0963">Cytoplasm</keyword>
<keyword evidence="7" id="KW-0413">Isomerase</keyword>
<dbReference type="InterPro" id="IPR001672">
    <property type="entry name" value="G6P_Isomerase"/>
</dbReference>
<dbReference type="GO" id="GO:0006094">
    <property type="term" value="P:gluconeogenesis"/>
    <property type="evidence" value="ECO:0007669"/>
    <property type="project" value="UniProtKB-KW"/>
</dbReference>
<keyword evidence="4" id="KW-0312">Gluconeogenesis</keyword>
<proteinExistence type="inferred from homology"/>
<evidence type="ECO:0000256" key="5">
    <source>
        <dbReference type="ARBA" id="ARBA00022490"/>
    </source>
</evidence>
<keyword evidence="6" id="KW-0324">Glycolysis</keyword>
<dbReference type="Gene3D" id="3.40.50.10490">
    <property type="entry name" value="Glucose-6-phosphate isomerase like protein, domain 1"/>
    <property type="match status" value="2"/>
</dbReference>
<dbReference type="CDD" id="cd05016">
    <property type="entry name" value="SIS_PGI_2"/>
    <property type="match status" value="1"/>
</dbReference>
<dbReference type="PANTHER" id="PTHR11469">
    <property type="entry name" value="GLUCOSE-6-PHOSPHATE ISOMERASE"/>
    <property type="match status" value="1"/>
</dbReference>
<accession>A0A6J6SZH2</accession>
<dbReference type="EMBL" id="CAEZZA010000026">
    <property type="protein sequence ID" value="CAB4740271.1"/>
    <property type="molecule type" value="Genomic_DNA"/>
</dbReference>
<dbReference type="PANTHER" id="PTHR11469:SF1">
    <property type="entry name" value="GLUCOSE-6-PHOSPHATE ISOMERASE"/>
    <property type="match status" value="1"/>
</dbReference>
<dbReference type="GO" id="GO:0005829">
    <property type="term" value="C:cytosol"/>
    <property type="evidence" value="ECO:0007669"/>
    <property type="project" value="TreeGrafter"/>
</dbReference>
<dbReference type="AlphaFoldDB" id="A0A6J6SZH2"/>
<reference evidence="9" key="1">
    <citation type="submission" date="2020-05" db="EMBL/GenBank/DDBJ databases">
        <authorList>
            <person name="Chiriac C."/>
            <person name="Salcher M."/>
            <person name="Ghai R."/>
            <person name="Kavagutti S V."/>
        </authorList>
    </citation>
    <scope>NUCLEOTIDE SEQUENCE</scope>
</reference>
<dbReference type="InterPro" id="IPR035482">
    <property type="entry name" value="SIS_PGI_2"/>
</dbReference>
<evidence type="ECO:0000256" key="4">
    <source>
        <dbReference type="ARBA" id="ARBA00022432"/>
    </source>
</evidence>
<evidence type="ECO:0000256" key="7">
    <source>
        <dbReference type="ARBA" id="ARBA00023235"/>
    </source>
</evidence>
<comment type="similarity">
    <text evidence="2">Belongs to the GPI family.</text>
</comment>
<dbReference type="InterPro" id="IPR046348">
    <property type="entry name" value="SIS_dom_sf"/>
</dbReference>
<dbReference type="CDD" id="cd05015">
    <property type="entry name" value="SIS_PGI_1"/>
    <property type="match status" value="1"/>
</dbReference>
<dbReference type="InterPro" id="IPR018189">
    <property type="entry name" value="Phosphoglucose_isomerase_CS"/>
</dbReference>
<dbReference type="InterPro" id="IPR035476">
    <property type="entry name" value="SIS_PGI_1"/>
</dbReference>
<evidence type="ECO:0000256" key="1">
    <source>
        <dbReference type="ARBA" id="ARBA00004926"/>
    </source>
</evidence>
<dbReference type="HAMAP" id="MF_00473">
    <property type="entry name" value="G6P_isomerase"/>
    <property type="match status" value="1"/>
</dbReference>
<comment type="pathway">
    <text evidence="1">Carbohydrate degradation; glycolysis; D-glyceraldehyde 3-phosphate and glycerone phosphate from D-glucose: step 2/4.</text>
</comment>
<dbReference type="Pfam" id="PF00342">
    <property type="entry name" value="PGI"/>
    <property type="match status" value="1"/>
</dbReference>
<dbReference type="SUPFAM" id="SSF53697">
    <property type="entry name" value="SIS domain"/>
    <property type="match status" value="1"/>
</dbReference>
<dbReference type="PRINTS" id="PR00662">
    <property type="entry name" value="G6PISOMERASE"/>
</dbReference>
<dbReference type="UniPathway" id="UPA00109">
    <property type="reaction ID" value="UER00181"/>
</dbReference>
<organism evidence="9">
    <name type="scientific">freshwater metagenome</name>
    <dbReference type="NCBI Taxonomy" id="449393"/>
    <lineage>
        <taxon>unclassified sequences</taxon>
        <taxon>metagenomes</taxon>
        <taxon>ecological metagenomes</taxon>
    </lineage>
</organism>
<name>A0A6J6SZH2_9ZZZZ</name>
<evidence type="ECO:0000256" key="3">
    <source>
        <dbReference type="ARBA" id="ARBA00011952"/>
    </source>
</evidence>
<dbReference type="NCBIfam" id="NF001211">
    <property type="entry name" value="PRK00179.1"/>
    <property type="match status" value="1"/>
</dbReference>
<dbReference type="EC" id="5.3.1.9" evidence="3"/>
<dbReference type="GO" id="GO:0097367">
    <property type="term" value="F:carbohydrate derivative binding"/>
    <property type="evidence" value="ECO:0007669"/>
    <property type="project" value="InterPro"/>
</dbReference>
<dbReference type="GO" id="GO:0006096">
    <property type="term" value="P:glycolytic process"/>
    <property type="evidence" value="ECO:0007669"/>
    <property type="project" value="UniProtKB-UniPathway"/>
</dbReference>
<dbReference type="PROSITE" id="PS00174">
    <property type="entry name" value="P_GLUCOSE_ISOMERASE_2"/>
    <property type="match status" value="1"/>
</dbReference>
<dbReference type="PROSITE" id="PS00765">
    <property type="entry name" value="P_GLUCOSE_ISOMERASE_1"/>
    <property type="match status" value="1"/>
</dbReference>
<dbReference type="GO" id="GO:0004347">
    <property type="term" value="F:glucose-6-phosphate isomerase activity"/>
    <property type="evidence" value="ECO:0007669"/>
    <property type="project" value="UniProtKB-EC"/>
</dbReference>
<evidence type="ECO:0000256" key="8">
    <source>
        <dbReference type="ARBA" id="ARBA00029321"/>
    </source>
</evidence>
<dbReference type="Gene3D" id="1.10.1390.10">
    <property type="match status" value="1"/>
</dbReference>
<dbReference type="InterPro" id="IPR023096">
    <property type="entry name" value="G6P_Isomerase_C"/>
</dbReference>
<evidence type="ECO:0000256" key="6">
    <source>
        <dbReference type="ARBA" id="ARBA00023152"/>
    </source>
</evidence>
<dbReference type="GO" id="GO:0048029">
    <property type="term" value="F:monosaccharide binding"/>
    <property type="evidence" value="ECO:0007669"/>
    <property type="project" value="TreeGrafter"/>
</dbReference>
<comment type="catalytic activity">
    <reaction evidence="8">
        <text>alpha-D-glucose 6-phosphate = beta-D-fructose 6-phosphate</text>
        <dbReference type="Rhea" id="RHEA:11816"/>
        <dbReference type="ChEBI" id="CHEBI:57634"/>
        <dbReference type="ChEBI" id="CHEBI:58225"/>
        <dbReference type="EC" id="5.3.1.9"/>
    </reaction>
</comment>